<dbReference type="EMBL" id="JARKHS020036698">
    <property type="protein sequence ID" value="KAK8755120.1"/>
    <property type="molecule type" value="Genomic_DNA"/>
</dbReference>
<accession>A0AAQ4CY30</accession>
<organism evidence="1 2">
    <name type="scientific">Amblyomma americanum</name>
    <name type="common">Lone star tick</name>
    <dbReference type="NCBI Taxonomy" id="6943"/>
    <lineage>
        <taxon>Eukaryota</taxon>
        <taxon>Metazoa</taxon>
        <taxon>Ecdysozoa</taxon>
        <taxon>Arthropoda</taxon>
        <taxon>Chelicerata</taxon>
        <taxon>Arachnida</taxon>
        <taxon>Acari</taxon>
        <taxon>Parasitiformes</taxon>
        <taxon>Ixodida</taxon>
        <taxon>Ixodoidea</taxon>
        <taxon>Ixodidae</taxon>
        <taxon>Amblyomminae</taxon>
        <taxon>Amblyomma</taxon>
    </lineage>
</organism>
<protein>
    <submittedName>
        <fullName evidence="1">Uncharacterized protein</fullName>
    </submittedName>
</protein>
<reference evidence="1 2" key="1">
    <citation type="journal article" date="2023" name="Arcadia Sci">
        <title>De novo assembly of a long-read Amblyomma americanum tick genome.</title>
        <authorList>
            <person name="Chou S."/>
            <person name="Poskanzer K.E."/>
            <person name="Rollins M."/>
            <person name="Thuy-Boun P.S."/>
        </authorList>
    </citation>
    <scope>NUCLEOTIDE SEQUENCE [LARGE SCALE GENOMIC DNA]</scope>
    <source>
        <strain evidence="1">F_SG_1</strain>
        <tissue evidence="1">Salivary glands</tissue>
    </source>
</reference>
<evidence type="ECO:0000313" key="2">
    <source>
        <dbReference type="Proteomes" id="UP001321473"/>
    </source>
</evidence>
<gene>
    <name evidence="1" type="ORF">V5799_002177</name>
</gene>
<sequence length="77" mass="9180">MKQILTRCRFGCRTWLTTSHTFIIIIIIKKKNARYAHYSNCACSLQFRLTGMVCLTQWRCRHDSRDKTPWHSRECTG</sequence>
<dbReference type="AlphaFoldDB" id="A0AAQ4CY30"/>
<evidence type="ECO:0000313" key="1">
    <source>
        <dbReference type="EMBL" id="KAK8755120.1"/>
    </source>
</evidence>
<name>A0AAQ4CY30_AMBAM</name>
<proteinExistence type="predicted"/>
<comment type="caution">
    <text evidence="1">The sequence shown here is derived from an EMBL/GenBank/DDBJ whole genome shotgun (WGS) entry which is preliminary data.</text>
</comment>
<dbReference type="Proteomes" id="UP001321473">
    <property type="component" value="Unassembled WGS sequence"/>
</dbReference>
<keyword evidence="2" id="KW-1185">Reference proteome</keyword>